<keyword evidence="1" id="KW-1133">Transmembrane helix</keyword>
<sequence length="99" mass="10337">MLELVGAVCAVIAVYAALRAVLEKNTLRKLPFVNVMNFAVAGVIALILPHPLTLAAAIAYFVGATLEANAIASALARLTPCLPPSDEVTLTKPTPEDEP</sequence>
<dbReference type="RefSeq" id="WP_268923689.1">
    <property type="nucleotide sequence ID" value="NZ_JAPTGC010000020.1"/>
</dbReference>
<dbReference type="EMBL" id="JAPTGC010000020">
    <property type="protein sequence ID" value="MCZ0863423.1"/>
    <property type="molecule type" value="Genomic_DNA"/>
</dbReference>
<feature type="transmembrane region" description="Helical" evidence="1">
    <location>
        <begin position="35"/>
        <end position="62"/>
    </location>
</feature>
<accession>A0ABT4INT2</accession>
<reference evidence="2" key="1">
    <citation type="submission" date="2022-12" db="EMBL/GenBank/DDBJ databases">
        <title>Isolation and characterisation of novel Methanocorpusculum spp. from native Australian herbivores indicates the genus is ancestrally host-associated.</title>
        <authorList>
            <person name="Volmer J.G."/>
            <person name="Soo R.M."/>
            <person name="Evans P.N."/>
            <person name="Hoedt E.C."/>
            <person name="Astorga Alsina A.L."/>
            <person name="Woodcroft B.J."/>
            <person name="Tyson G.W."/>
            <person name="Hugenholtz P."/>
            <person name="Morrison M."/>
        </authorList>
    </citation>
    <scope>NUCLEOTIDE SEQUENCE</scope>
    <source>
        <strain evidence="2">CW153</strain>
    </source>
</reference>
<evidence type="ECO:0000313" key="2">
    <source>
        <dbReference type="EMBL" id="MCZ0863423.1"/>
    </source>
</evidence>
<organism evidence="2 3">
    <name type="scientific">Methanocorpusculum vombati</name>
    <dbReference type="NCBI Taxonomy" id="3002864"/>
    <lineage>
        <taxon>Archaea</taxon>
        <taxon>Methanobacteriati</taxon>
        <taxon>Methanobacteriota</taxon>
        <taxon>Stenosarchaea group</taxon>
        <taxon>Methanomicrobia</taxon>
        <taxon>Methanomicrobiales</taxon>
        <taxon>Methanocorpusculaceae</taxon>
        <taxon>Methanocorpusculum</taxon>
    </lineage>
</organism>
<proteinExistence type="predicted"/>
<keyword evidence="3" id="KW-1185">Reference proteome</keyword>
<dbReference type="InterPro" id="IPR019214">
    <property type="entry name" value="EhaC-like"/>
</dbReference>
<dbReference type="Pfam" id="PF09882">
    <property type="entry name" value="EhaC"/>
    <property type="match status" value="1"/>
</dbReference>
<gene>
    <name evidence="2" type="ORF">O0S09_09210</name>
</gene>
<protein>
    <submittedName>
        <fullName evidence="2">DUF2109 domain-containing protein</fullName>
    </submittedName>
</protein>
<dbReference type="Proteomes" id="UP001141336">
    <property type="component" value="Unassembled WGS sequence"/>
</dbReference>
<keyword evidence="1" id="KW-0472">Membrane</keyword>
<evidence type="ECO:0000313" key="3">
    <source>
        <dbReference type="Proteomes" id="UP001141336"/>
    </source>
</evidence>
<name>A0ABT4INT2_9EURY</name>
<keyword evidence="1" id="KW-0812">Transmembrane</keyword>
<comment type="caution">
    <text evidence="2">The sequence shown here is derived from an EMBL/GenBank/DDBJ whole genome shotgun (WGS) entry which is preliminary data.</text>
</comment>
<evidence type="ECO:0000256" key="1">
    <source>
        <dbReference type="SAM" id="Phobius"/>
    </source>
</evidence>